<evidence type="ECO:0000259" key="1">
    <source>
        <dbReference type="PROSITE" id="PS51707"/>
    </source>
</evidence>
<reference evidence="3" key="1">
    <citation type="journal article" date="2019" name="Int. J. Syst. Evol. Microbiol.">
        <title>The Global Catalogue of Microorganisms (GCM) 10K type strain sequencing project: providing services to taxonomists for standard genome sequencing and annotation.</title>
        <authorList>
            <consortium name="The Broad Institute Genomics Platform"/>
            <consortium name="The Broad Institute Genome Sequencing Center for Infectious Disease"/>
            <person name="Wu L."/>
            <person name="Ma J."/>
        </authorList>
    </citation>
    <scope>NUCLEOTIDE SEQUENCE [LARGE SCALE GENOMIC DNA]</scope>
    <source>
        <strain evidence="3">TISTR 1535</strain>
    </source>
</reference>
<dbReference type="InterPro" id="IPR033469">
    <property type="entry name" value="CYTH-like_dom_sf"/>
</dbReference>
<dbReference type="Gene3D" id="2.40.320.10">
    <property type="entry name" value="Hypothetical Protein Pfu-838710-001"/>
    <property type="match status" value="1"/>
</dbReference>
<dbReference type="EMBL" id="JBHUNA010000003">
    <property type="protein sequence ID" value="MFD2759816.1"/>
    <property type="molecule type" value="Genomic_DNA"/>
</dbReference>
<name>A0ABW5V2Y4_9BACI</name>
<keyword evidence="3" id="KW-1185">Reference proteome</keyword>
<dbReference type="SUPFAM" id="SSF55154">
    <property type="entry name" value="CYTH-like phosphatases"/>
    <property type="match status" value="1"/>
</dbReference>
<dbReference type="PROSITE" id="PS51707">
    <property type="entry name" value="CYTH"/>
    <property type="match status" value="1"/>
</dbReference>
<feature type="domain" description="CYTH" evidence="1">
    <location>
        <begin position="4"/>
        <end position="190"/>
    </location>
</feature>
<dbReference type="InterPro" id="IPR009195">
    <property type="entry name" value="Uncharacterised_YjbK"/>
</dbReference>
<dbReference type="InterPro" id="IPR023577">
    <property type="entry name" value="CYTH_domain"/>
</dbReference>
<evidence type="ECO:0000313" key="2">
    <source>
        <dbReference type="EMBL" id="MFD2759816.1"/>
    </source>
</evidence>
<organism evidence="2 3">
    <name type="scientific">Lentibacillus juripiscarius</name>
    <dbReference type="NCBI Taxonomy" id="257446"/>
    <lineage>
        <taxon>Bacteria</taxon>
        <taxon>Bacillati</taxon>
        <taxon>Bacillota</taxon>
        <taxon>Bacilli</taxon>
        <taxon>Bacillales</taxon>
        <taxon>Bacillaceae</taxon>
        <taxon>Lentibacillus</taxon>
    </lineage>
</organism>
<dbReference type="RefSeq" id="WP_382390658.1">
    <property type="nucleotide sequence ID" value="NZ_JBHUNA010000003.1"/>
</dbReference>
<protein>
    <submittedName>
        <fullName evidence="2">CYTH domain-containing protein</fullName>
    </submittedName>
</protein>
<dbReference type="PIRSF" id="PIRSF012526">
    <property type="entry name" value="CYTH_UCP012526"/>
    <property type="match status" value="1"/>
</dbReference>
<dbReference type="Pfam" id="PF01928">
    <property type="entry name" value="CYTH"/>
    <property type="match status" value="1"/>
</dbReference>
<comment type="caution">
    <text evidence="2">The sequence shown here is derived from an EMBL/GenBank/DDBJ whole genome shotgun (WGS) entry which is preliminary data.</text>
</comment>
<dbReference type="Proteomes" id="UP001597502">
    <property type="component" value="Unassembled WGS sequence"/>
</dbReference>
<evidence type="ECO:0000313" key="3">
    <source>
        <dbReference type="Proteomes" id="UP001597502"/>
    </source>
</evidence>
<dbReference type="SMART" id="SM01118">
    <property type="entry name" value="CYTH"/>
    <property type="match status" value="1"/>
</dbReference>
<dbReference type="CDD" id="cd07762">
    <property type="entry name" value="CYTH-like_Pase_1"/>
    <property type="match status" value="1"/>
</dbReference>
<accession>A0ABW5V2Y4</accession>
<proteinExistence type="predicted"/>
<sequence>MTQEIEIEYKNMLTKSEFDRLLASLPFPEEAHTQTNYYFETPDFSLKEHGCALRIREKDGSFTLTLKEPHSTGLLETHNELTRQQADSWLNGKPANANKTADQLADKGIHTDDLLYHGSLTTHRRELTYGDVLLVLDDNTYLGKTDYELELEAPSEKTGQTAMQQLLDEFQIEQRETPNKIHRFFAAKLR</sequence>
<gene>
    <name evidence="2" type="ORF">ACFSUO_02280</name>
</gene>